<dbReference type="OrthoDB" id="7273797at2"/>
<organism evidence="2 3">
    <name type="scientific">Komagataeibacter xylinus</name>
    <name type="common">Gluconacetobacter xylinus</name>
    <dbReference type="NCBI Taxonomy" id="28448"/>
    <lineage>
        <taxon>Bacteria</taxon>
        <taxon>Pseudomonadati</taxon>
        <taxon>Pseudomonadota</taxon>
        <taxon>Alphaproteobacteria</taxon>
        <taxon>Acetobacterales</taxon>
        <taxon>Acetobacteraceae</taxon>
        <taxon>Komagataeibacter</taxon>
    </lineage>
</organism>
<evidence type="ECO:0000313" key="3">
    <source>
        <dbReference type="Proteomes" id="UP000464674"/>
    </source>
</evidence>
<name>A0A857FU26_KOMXY</name>
<proteinExistence type="predicted"/>
<sequence>MSYLTHQRARGGDAPSTPVDEGHAAPKAEGHGKPRKGEDEPESSLDNDERVEATSHKGTQQHCAEGCDEHAHPENQHGATPARKP</sequence>
<dbReference type="AlphaFoldDB" id="A0A857FU26"/>
<dbReference type="RefSeq" id="WP_159263156.1">
    <property type="nucleotide sequence ID" value="NZ_CP041348.1"/>
</dbReference>
<feature type="compositionally biased region" description="Basic and acidic residues" evidence="1">
    <location>
        <begin position="20"/>
        <end position="38"/>
    </location>
</feature>
<reference evidence="2 3" key="1">
    <citation type="journal article" date="2020" name="Carbohydr. Polym.">
        <title>Characterization and optimization of production of bacterial cellulose from strain CGMCC 17276 based on whole-genome analysis.</title>
        <authorList>
            <person name="Lu T."/>
            <person name="Gao H."/>
            <person name="Liao B."/>
            <person name="Wu J."/>
            <person name="Zhang W."/>
            <person name="Huang J."/>
            <person name="Liu M."/>
            <person name="Huang J."/>
            <person name="Chang Z."/>
            <person name="Jin M."/>
            <person name="Yi Z."/>
            <person name="Jiang D."/>
        </authorList>
    </citation>
    <scope>NUCLEOTIDE SEQUENCE [LARGE SCALE GENOMIC DNA]</scope>
    <source>
        <strain evidence="2 3">CGMCC 17276</strain>
    </source>
</reference>
<gene>
    <name evidence="2" type="ORF">FMA36_15270</name>
</gene>
<protein>
    <submittedName>
        <fullName evidence="2">Uncharacterized protein</fullName>
    </submittedName>
</protein>
<feature type="region of interest" description="Disordered" evidence="1">
    <location>
        <begin position="1"/>
        <end position="85"/>
    </location>
</feature>
<feature type="compositionally biased region" description="Basic and acidic residues" evidence="1">
    <location>
        <begin position="65"/>
        <end position="75"/>
    </location>
</feature>
<dbReference type="EMBL" id="CP041348">
    <property type="protein sequence ID" value="QHC36687.1"/>
    <property type="molecule type" value="Genomic_DNA"/>
</dbReference>
<dbReference type="Proteomes" id="UP000464674">
    <property type="component" value="Chromosome"/>
</dbReference>
<evidence type="ECO:0000313" key="2">
    <source>
        <dbReference type="EMBL" id="QHC36687.1"/>
    </source>
</evidence>
<accession>A0A857FU26</accession>
<evidence type="ECO:0000256" key="1">
    <source>
        <dbReference type="SAM" id="MobiDB-lite"/>
    </source>
</evidence>